<dbReference type="GO" id="GO:0005576">
    <property type="term" value="C:extracellular region"/>
    <property type="evidence" value="ECO:0007669"/>
    <property type="project" value="UniProtKB-SubCell"/>
</dbReference>
<keyword evidence="6" id="KW-0119">Carbohydrate metabolism</keyword>
<dbReference type="GO" id="GO:0030600">
    <property type="term" value="F:feruloyl esterase activity"/>
    <property type="evidence" value="ECO:0007669"/>
    <property type="project" value="InterPro"/>
</dbReference>
<gene>
    <name evidence="9" type="primary">lpqC</name>
    <name evidence="9" type="ORF">GCM10012289_08570</name>
</gene>
<evidence type="ECO:0000256" key="1">
    <source>
        <dbReference type="ARBA" id="ARBA00004613"/>
    </source>
</evidence>
<dbReference type="InterPro" id="IPR029058">
    <property type="entry name" value="AB_hydrolase_fold"/>
</dbReference>
<dbReference type="AlphaFoldDB" id="A0A918DFH4"/>
<keyword evidence="10" id="KW-1185">Reference proteome</keyword>
<reference evidence="9" key="2">
    <citation type="submission" date="2020-09" db="EMBL/GenBank/DDBJ databases">
        <authorList>
            <person name="Sun Q."/>
            <person name="Zhou Y."/>
        </authorList>
    </citation>
    <scope>NUCLEOTIDE SEQUENCE</scope>
    <source>
        <strain evidence="9">CGMCC 4.7368</strain>
    </source>
</reference>
<evidence type="ECO:0000256" key="7">
    <source>
        <dbReference type="ARBA" id="ARBA00023326"/>
    </source>
</evidence>
<evidence type="ECO:0000256" key="5">
    <source>
        <dbReference type="ARBA" id="ARBA00022801"/>
    </source>
</evidence>
<comment type="subcellular location">
    <subcellularLocation>
        <location evidence="1">Secreted</location>
    </subcellularLocation>
</comment>
<keyword evidence="3" id="KW-0858">Xylan degradation</keyword>
<keyword evidence="7" id="KW-0624">Polysaccharide degradation</keyword>
<evidence type="ECO:0000256" key="2">
    <source>
        <dbReference type="ARBA" id="ARBA00022525"/>
    </source>
</evidence>
<dbReference type="PANTHER" id="PTHR38050:SF2">
    <property type="entry name" value="FERULOYL ESTERASE C-RELATED"/>
    <property type="match status" value="1"/>
</dbReference>
<keyword evidence="4" id="KW-0732">Signal</keyword>
<keyword evidence="2" id="KW-0964">Secreted</keyword>
<evidence type="ECO:0000313" key="10">
    <source>
        <dbReference type="Proteomes" id="UP000646523"/>
    </source>
</evidence>
<feature type="region of interest" description="Disordered" evidence="8">
    <location>
        <begin position="20"/>
        <end position="49"/>
    </location>
</feature>
<evidence type="ECO:0000256" key="3">
    <source>
        <dbReference type="ARBA" id="ARBA00022651"/>
    </source>
</evidence>
<dbReference type="RefSeq" id="WP_189122643.1">
    <property type="nucleotide sequence ID" value="NZ_BMNH01000002.1"/>
</dbReference>
<dbReference type="PANTHER" id="PTHR38050">
    <property type="match status" value="1"/>
</dbReference>
<dbReference type="EMBL" id="BMNH01000002">
    <property type="protein sequence ID" value="GGO62907.1"/>
    <property type="molecule type" value="Genomic_DNA"/>
</dbReference>
<sequence>MVRFVIGVALVAALAARCGEASPSPVTPSPASSASSASSASPAVTASPPAGSAGCAAGPVLARGEHLMSFGGLQRRFLLSLPAGPGPHPVLLNLHGMGSNAVEQAVYSRLPDVGARRGYIVATPQSAEGRFGWTLPHMGGPDDTGFLGALLDRLEQGLCVDRRHEFAAGMSLGAGMSAGLVCALNGRLAGVGLVAGVNIVRPCDDPRPTTVIAFHGVADRVVPYEGGPPLRFASEKLRKLGALVKLPPVEQAAGGWARAFGCTGRADGTPARGVRLRGWTACRGGVTVRLYSVRDGGHTWPGAREVPRLGATTRALDATGVILDAFDAAPPR</sequence>
<keyword evidence="5" id="KW-0378">Hydrolase</keyword>
<evidence type="ECO:0000313" key="9">
    <source>
        <dbReference type="EMBL" id="GGO62907.1"/>
    </source>
</evidence>
<reference evidence="9" key="1">
    <citation type="journal article" date="2014" name="Int. J. Syst. Evol. Microbiol.">
        <title>Complete genome sequence of Corynebacterium casei LMG S-19264T (=DSM 44701T), isolated from a smear-ripened cheese.</title>
        <authorList>
            <consortium name="US DOE Joint Genome Institute (JGI-PGF)"/>
            <person name="Walter F."/>
            <person name="Albersmeier A."/>
            <person name="Kalinowski J."/>
            <person name="Ruckert C."/>
        </authorList>
    </citation>
    <scope>NUCLEOTIDE SEQUENCE</scope>
    <source>
        <strain evidence="9">CGMCC 4.7368</strain>
    </source>
</reference>
<dbReference type="SUPFAM" id="SSF53474">
    <property type="entry name" value="alpha/beta-Hydrolases"/>
    <property type="match status" value="1"/>
</dbReference>
<evidence type="ECO:0000256" key="6">
    <source>
        <dbReference type="ARBA" id="ARBA00023277"/>
    </source>
</evidence>
<dbReference type="GO" id="GO:0045493">
    <property type="term" value="P:xylan catabolic process"/>
    <property type="evidence" value="ECO:0007669"/>
    <property type="project" value="UniProtKB-KW"/>
</dbReference>
<evidence type="ECO:0000256" key="8">
    <source>
        <dbReference type="SAM" id="MobiDB-lite"/>
    </source>
</evidence>
<proteinExistence type="predicted"/>
<organism evidence="9 10">
    <name type="scientific">Nonomuraea cavernae</name>
    <dbReference type="NCBI Taxonomy" id="2045107"/>
    <lineage>
        <taxon>Bacteria</taxon>
        <taxon>Bacillati</taxon>
        <taxon>Actinomycetota</taxon>
        <taxon>Actinomycetes</taxon>
        <taxon>Streptosporangiales</taxon>
        <taxon>Streptosporangiaceae</taxon>
        <taxon>Nonomuraea</taxon>
    </lineage>
</organism>
<accession>A0A918DFH4</accession>
<dbReference type="InterPro" id="IPR043595">
    <property type="entry name" value="FaeB/C/D"/>
</dbReference>
<name>A0A918DFH4_9ACTN</name>
<evidence type="ECO:0000256" key="4">
    <source>
        <dbReference type="ARBA" id="ARBA00022729"/>
    </source>
</evidence>
<dbReference type="Proteomes" id="UP000646523">
    <property type="component" value="Unassembled WGS sequence"/>
</dbReference>
<dbReference type="Gene3D" id="3.40.50.1820">
    <property type="entry name" value="alpha/beta hydrolase"/>
    <property type="match status" value="1"/>
</dbReference>
<comment type="caution">
    <text evidence="9">The sequence shown here is derived from an EMBL/GenBank/DDBJ whole genome shotgun (WGS) entry which is preliminary data.</text>
</comment>
<protein>
    <submittedName>
        <fullName evidence="9">Esterase</fullName>
    </submittedName>
</protein>